<keyword evidence="2" id="KW-0131">Cell cycle</keyword>
<dbReference type="GO" id="GO:0051301">
    <property type="term" value="P:cell division"/>
    <property type="evidence" value="ECO:0007669"/>
    <property type="project" value="UniProtKB-KW"/>
</dbReference>
<dbReference type="InterPro" id="IPR036707">
    <property type="entry name" value="MinE_sf"/>
</dbReference>
<dbReference type="EMBL" id="UOEQ01000053">
    <property type="protein sequence ID" value="VAW14755.1"/>
    <property type="molecule type" value="Genomic_DNA"/>
</dbReference>
<keyword evidence="2" id="KW-0132">Cell division</keyword>
<dbReference type="SUPFAM" id="SSF55229">
    <property type="entry name" value="Cell division protein MinE topological specificity domain"/>
    <property type="match status" value="1"/>
</dbReference>
<dbReference type="GO" id="GO:0032955">
    <property type="term" value="P:regulation of division septum assembly"/>
    <property type="evidence" value="ECO:0007669"/>
    <property type="project" value="InterPro"/>
</dbReference>
<dbReference type="AlphaFoldDB" id="A0A3B0T8J3"/>
<dbReference type="NCBIfam" id="TIGR01215">
    <property type="entry name" value="minE"/>
    <property type="match status" value="1"/>
</dbReference>
<proteinExistence type="inferred from homology"/>
<protein>
    <submittedName>
        <fullName evidence="2">Cell division topological specificity factor MinE</fullName>
    </submittedName>
</protein>
<evidence type="ECO:0000313" key="2">
    <source>
        <dbReference type="EMBL" id="VAW14755.1"/>
    </source>
</evidence>
<accession>A0A3B0T8J3</accession>
<gene>
    <name evidence="2" type="ORF">MNBD_ALPHA11-1033</name>
</gene>
<dbReference type="Gene3D" id="3.30.1070.10">
    <property type="entry name" value="Cell division topological specificity factor MinE"/>
    <property type="match status" value="1"/>
</dbReference>
<name>A0A3B0T8J3_9ZZZZ</name>
<dbReference type="NCBIfam" id="NF001422">
    <property type="entry name" value="PRK00296.1"/>
    <property type="match status" value="1"/>
</dbReference>
<dbReference type="Pfam" id="PF03776">
    <property type="entry name" value="MinE"/>
    <property type="match status" value="1"/>
</dbReference>
<evidence type="ECO:0000256" key="1">
    <source>
        <dbReference type="ARBA" id="ARBA00008168"/>
    </source>
</evidence>
<comment type="similarity">
    <text evidence="1">Belongs to the MinE family.</text>
</comment>
<organism evidence="2">
    <name type="scientific">hydrothermal vent metagenome</name>
    <dbReference type="NCBI Taxonomy" id="652676"/>
    <lineage>
        <taxon>unclassified sequences</taxon>
        <taxon>metagenomes</taxon>
        <taxon>ecological metagenomes</taxon>
    </lineage>
</organism>
<dbReference type="HAMAP" id="MF_00262">
    <property type="entry name" value="MinE"/>
    <property type="match status" value="1"/>
</dbReference>
<reference evidence="2" key="1">
    <citation type="submission" date="2018-06" db="EMBL/GenBank/DDBJ databases">
        <authorList>
            <person name="Zhirakovskaya E."/>
        </authorList>
    </citation>
    <scope>NUCLEOTIDE SEQUENCE</scope>
</reference>
<sequence>MSFLSFFRQKKSAPVAKERLHLLLAHERISTGRSELIGRMRQDIVAVIAHHVGIEKEEVKVKINRRESVFTLKIDMEVS</sequence>
<dbReference type="InterPro" id="IPR005527">
    <property type="entry name" value="MinE"/>
</dbReference>